<comment type="caution">
    <text evidence="2">The sequence shown here is derived from an EMBL/GenBank/DDBJ whole genome shotgun (WGS) entry which is preliminary data.</text>
</comment>
<feature type="compositionally biased region" description="Low complexity" evidence="1">
    <location>
        <begin position="59"/>
        <end position="77"/>
    </location>
</feature>
<dbReference type="AlphaFoldDB" id="A0AA39CD82"/>
<feature type="region of interest" description="Disordered" evidence="1">
    <location>
        <begin position="1"/>
        <end position="93"/>
    </location>
</feature>
<proteinExistence type="predicted"/>
<gene>
    <name evidence="2" type="ORF">H2200_011516</name>
</gene>
<feature type="compositionally biased region" description="Polar residues" evidence="1">
    <location>
        <begin position="1"/>
        <end position="12"/>
    </location>
</feature>
<dbReference type="Proteomes" id="UP001172673">
    <property type="component" value="Unassembled WGS sequence"/>
</dbReference>
<protein>
    <submittedName>
        <fullName evidence="2">Uncharacterized protein</fullName>
    </submittedName>
</protein>
<feature type="region of interest" description="Disordered" evidence="1">
    <location>
        <begin position="122"/>
        <end position="154"/>
    </location>
</feature>
<reference evidence="2" key="1">
    <citation type="submission" date="2022-10" db="EMBL/GenBank/DDBJ databases">
        <title>Culturing micro-colonial fungi from biological soil crusts in the Mojave desert and describing Neophaeococcomyces mojavensis, and introducing the new genera and species Taxawa tesnikishii.</title>
        <authorList>
            <person name="Kurbessoian T."/>
            <person name="Stajich J.E."/>
        </authorList>
    </citation>
    <scope>NUCLEOTIDE SEQUENCE</scope>
    <source>
        <strain evidence="2">TK_41</strain>
    </source>
</reference>
<name>A0AA39CD82_9EURO</name>
<dbReference type="EMBL" id="JAPDRK010000020">
    <property type="protein sequence ID" value="KAJ9603994.1"/>
    <property type="molecule type" value="Genomic_DNA"/>
</dbReference>
<feature type="compositionally biased region" description="Low complexity" evidence="1">
    <location>
        <begin position="22"/>
        <end position="47"/>
    </location>
</feature>
<accession>A0AA39CD82</accession>
<evidence type="ECO:0000313" key="2">
    <source>
        <dbReference type="EMBL" id="KAJ9603994.1"/>
    </source>
</evidence>
<sequence>MDASPRGSQRSPPNFDPYLPDSSPSSSWKQSYTSNSGSCPSESSPLSVRKRSFRDDSDLYLPDSSPPSAKRSRSSPLRQHESPPIRAPMPLHAQVAGILRAQSPFTRQHVLTQAQSRTRAVLGPGNHNALAPPSYGSPQTSIPRPNGPPPYSYGSSVSLDPALLSPEPYPPAIAAIKQVIPANEGKTIEEMIAALEAHGLGAAPLSKFATNHVSNLSTGMAGSAFDAALDDYYAQSGQQGGSEAKVRGEHS</sequence>
<organism evidence="2 3">
    <name type="scientific">Cladophialophora chaetospira</name>
    <dbReference type="NCBI Taxonomy" id="386627"/>
    <lineage>
        <taxon>Eukaryota</taxon>
        <taxon>Fungi</taxon>
        <taxon>Dikarya</taxon>
        <taxon>Ascomycota</taxon>
        <taxon>Pezizomycotina</taxon>
        <taxon>Eurotiomycetes</taxon>
        <taxon>Chaetothyriomycetidae</taxon>
        <taxon>Chaetothyriales</taxon>
        <taxon>Herpotrichiellaceae</taxon>
        <taxon>Cladophialophora</taxon>
    </lineage>
</organism>
<keyword evidence="3" id="KW-1185">Reference proteome</keyword>
<evidence type="ECO:0000313" key="3">
    <source>
        <dbReference type="Proteomes" id="UP001172673"/>
    </source>
</evidence>
<evidence type="ECO:0000256" key="1">
    <source>
        <dbReference type="SAM" id="MobiDB-lite"/>
    </source>
</evidence>